<proteinExistence type="predicted"/>
<evidence type="ECO:0000313" key="2">
    <source>
        <dbReference type="Proteomes" id="UP000886841"/>
    </source>
</evidence>
<dbReference type="Proteomes" id="UP000886841">
    <property type="component" value="Unassembled WGS sequence"/>
</dbReference>
<sequence length="59" mass="7030">MEFEVSGYCRTYNQYRMAEGRVEQQDGQTVIAEMDCNYERCLNRQDCQLVRQALEEAEQ</sequence>
<name>A0A9D1JFK3_9FIRM</name>
<accession>A0A9D1JFK3</accession>
<reference evidence="1" key="1">
    <citation type="submission" date="2020-10" db="EMBL/GenBank/DDBJ databases">
        <authorList>
            <person name="Gilroy R."/>
        </authorList>
    </citation>
    <scope>NUCLEOTIDE SEQUENCE</scope>
    <source>
        <strain evidence="1">ChiSxjej1B13-7041</strain>
    </source>
</reference>
<comment type="caution">
    <text evidence="1">The sequence shown here is derived from an EMBL/GenBank/DDBJ whole genome shotgun (WGS) entry which is preliminary data.</text>
</comment>
<gene>
    <name evidence="1" type="ORF">IAB98_03945</name>
</gene>
<dbReference type="AlphaFoldDB" id="A0A9D1JFK3"/>
<organism evidence="1 2">
    <name type="scientific">Candidatus Egerieimonas intestinavium</name>
    <dbReference type="NCBI Taxonomy" id="2840777"/>
    <lineage>
        <taxon>Bacteria</taxon>
        <taxon>Bacillati</taxon>
        <taxon>Bacillota</taxon>
        <taxon>Clostridia</taxon>
        <taxon>Lachnospirales</taxon>
        <taxon>Lachnospiraceae</taxon>
        <taxon>Lachnospiraceae incertae sedis</taxon>
        <taxon>Candidatus Egerieimonas</taxon>
    </lineage>
</organism>
<evidence type="ECO:0000313" key="1">
    <source>
        <dbReference type="EMBL" id="HIR92561.1"/>
    </source>
</evidence>
<dbReference type="EMBL" id="DVHU01000034">
    <property type="protein sequence ID" value="HIR92561.1"/>
    <property type="molecule type" value="Genomic_DNA"/>
</dbReference>
<protein>
    <submittedName>
        <fullName evidence="1">Uncharacterized protein</fullName>
    </submittedName>
</protein>
<reference evidence="1" key="2">
    <citation type="journal article" date="2021" name="PeerJ">
        <title>Extensive microbial diversity within the chicken gut microbiome revealed by metagenomics and culture.</title>
        <authorList>
            <person name="Gilroy R."/>
            <person name="Ravi A."/>
            <person name="Getino M."/>
            <person name="Pursley I."/>
            <person name="Horton D.L."/>
            <person name="Alikhan N.F."/>
            <person name="Baker D."/>
            <person name="Gharbi K."/>
            <person name="Hall N."/>
            <person name="Watson M."/>
            <person name="Adriaenssens E.M."/>
            <person name="Foster-Nyarko E."/>
            <person name="Jarju S."/>
            <person name="Secka A."/>
            <person name="Antonio M."/>
            <person name="Oren A."/>
            <person name="Chaudhuri R.R."/>
            <person name="La Ragione R."/>
            <person name="Hildebrand F."/>
            <person name="Pallen M.J."/>
        </authorList>
    </citation>
    <scope>NUCLEOTIDE SEQUENCE</scope>
    <source>
        <strain evidence="1">ChiSxjej1B13-7041</strain>
    </source>
</reference>